<name>W9GLP0_9MICO</name>
<protein>
    <submittedName>
        <fullName evidence="1">Uncharacterized protein</fullName>
    </submittedName>
</protein>
<comment type="caution">
    <text evidence="1">The sequence shown here is derived from an EMBL/GenBank/DDBJ whole genome shotgun (WGS) entry which is preliminary data.</text>
</comment>
<sequence length="65" mass="7187">MDEWRTAVYNRGPVGVAITWDPDTDEPPMVQAYGTEELLSPQDADRLARALLAAVAQTQTGQSRR</sequence>
<dbReference type="Proteomes" id="UP000019494">
    <property type="component" value="Unassembled WGS sequence"/>
</dbReference>
<evidence type="ECO:0000313" key="2">
    <source>
        <dbReference type="Proteomes" id="UP000019494"/>
    </source>
</evidence>
<dbReference type="AlphaFoldDB" id="W9GLP0"/>
<accession>W9GLP0</accession>
<proteinExistence type="predicted"/>
<evidence type="ECO:0000313" key="1">
    <source>
        <dbReference type="EMBL" id="EWT04824.1"/>
    </source>
</evidence>
<organism evidence="1 2">
    <name type="scientific">Intrasporangium chromatireducens Q5-1</name>
    <dbReference type="NCBI Taxonomy" id="584657"/>
    <lineage>
        <taxon>Bacteria</taxon>
        <taxon>Bacillati</taxon>
        <taxon>Actinomycetota</taxon>
        <taxon>Actinomycetes</taxon>
        <taxon>Micrococcales</taxon>
        <taxon>Intrasporangiaceae</taxon>
        <taxon>Intrasporangium</taxon>
    </lineage>
</organism>
<dbReference type="EMBL" id="AWQS01000180">
    <property type="protein sequence ID" value="EWT04824.1"/>
    <property type="molecule type" value="Genomic_DNA"/>
</dbReference>
<keyword evidence="2" id="KW-1185">Reference proteome</keyword>
<reference evidence="2" key="1">
    <citation type="submission" date="2013-08" db="EMBL/GenBank/DDBJ databases">
        <title>Intrasporangium oryzae NRRL B-24470.</title>
        <authorList>
            <person name="Liu H."/>
            <person name="Wang G."/>
        </authorList>
    </citation>
    <scope>NUCLEOTIDE SEQUENCE [LARGE SCALE GENOMIC DNA]</scope>
    <source>
        <strain evidence="2">Q5-1</strain>
    </source>
</reference>
<gene>
    <name evidence="1" type="ORF">N864_05805</name>
</gene>